<feature type="region of interest" description="Disordered" evidence="4">
    <location>
        <begin position="1100"/>
        <end position="1120"/>
    </location>
</feature>
<keyword evidence="8" id="KW-1185">Reference proteome</keyword>
<feature type="compositionally biased region" description="Polar residues" evidence="4">
    <location>
        <begin position="947"/>
        <end position="956"/>
    </location>
</feature>
<feature type="region of interest" description="Disordered" evidence="4">
    <location>
        <begin position="816"/>
        <end position="899"/>
    </location>
</feature>
<dbReference type="SUPFAM" id="SSF111347">
    <property type="entry name" value="Rap/Ran-GAP"/>
    <property type="match status" value="1"/>
</dbReference>
<gene>
    <name evidence="7" type="primary">SIPA1L2_1</name>
    <name evidence="7" type="ORF">SK128_027019</name>
</gene>
<dbReference type="EMBL" id="JAXCGZ010000317">
    <property type="protein sequence ID" value="KAK7086178.1"/>
    <property type="molecule type" value="Genomic_DNA"/>
</dbReference>
<dbReference type="Pfam" id="PF02145">
    <property type="entry name" value="Rap_GAP"/>
    <property type="match status" value="1"/>
</dbReference>
<feature type="compositionally biased region" description="Polar residues" evidence="4">
    <location>
        <begin position="710"/>
        <end position="723"/>
    </location>
</feature>
<dbReference type="CDD" id="cd06745">
    <property type="entry name" value="PDZ_SIPA1-like"/>
    <property type="match status" value="1"/>
</dbReference>
<dbReference type="Pfam" id="PF00595">
    <property type="entry name" value="PDZ"/>
    <property type="match status" value="1"/>
</dbReference>
<proteinExistence type="predicted"/>
<feature type="compositionally biased region" description="Polar residues" evidence="4">
    <location>
        <begin position="760"/>
        <end position="774"/>
    </location>
</feature>
<dbReference type="InterPro" id="IPR000331">
    <property type="entry name" value="Rap/Ran_GAP_dom"/>
</dbReference>
<dbReference type="InterPro" id="IPR001478">
    <property type="entry name" value="PDZ"/>
</dbReference>
<dbReference type="InterPro" id="IPR050989">
    <property type="entry name" value="Rap1_Ran_GAP"/>
</dbReference>
<evidence type="ECO:0000256" key="1">
    <source>
        <dbReference type="ARBA" id="ARBA00022468"/>
    </source>
</evidence>
<dbReference type="InterPro" id="IPR036034">
    <property type="entry name" value="PDZ_sf"/>
</dbReference>
<dbReference type="GO" id="GO:0005096">
    <property type="term" value="F:GTPase activator activity"/>
    <property type="evidence" value="ECO:0007669"/>
    <property type="project" value="UniProtKB-KW"/>
</dbReference>
<dbReference type="FunFam" id="3.40.50.11210:FF:000002">
    <property type="entry name" value="Signal-induced proliferation-associated 1-like protein 1"/>
    <property type="match status" value="1"/>
</dbReference>
<evidence type="ECO:0000313" key="8">
    <source>
        <dbReference type="Proteomes" id="UP001381693"/>
    </source>
</evidence>
<dbReference type="SMART" id="SM00228">
    <property type="entry name" value="PDZ"/>
    <property type="match status" value="1"/>
</dbReference>
<feature type="region of interest" description="Disordered" evidence="4">
    <location>
        <begin position="538"/>
        <end position="579"/>
    </location>
</feature>
<feature type="compositionally biased region" description="Polar residues" evidence="4">
    <location>
        <begin position="794"/>
        <end position="804"/>
    </location>
</feature>
<feature type="compositionally biased region" description="Basic residues" evidence="4">
    <location>
        <begin position="446"/>
        <end position="455"/>
    </location>
</feature>
<sequence length="1144" mass="125118">MYNNEHAGPAFSEFLETLGQRVRLKDFEKYRGGLDRKTDSTGLYSVYTHYRDLEVMFHVSTLLPFTPNNRKQLLRKRHIGNDIVTIVFQEPGSPPFSPKHIRSHFQHVFIVVQAVNPCTENTQYSVTVSRFRDVPMFGPTLPEGATFPKSKAFTDFLLAKAINGEIAALRSEKFSTMATRTRHEYLKDLALNHSSTTTIDTSTKFSLMGFSRSGKKDKKSIKFVSDSNLRGALSWPLSVHDAALQQNIDCVIGVSVDSVVVLEESSSSVIFAAPCKSVIGWTNKQHHGLRIFYHQGECLLIHLRPGTSEGDGEEIMAEIVARLSAVTLGAETQELVLRRNSAGLLGFNVQQDGVITEVEPYGLAAQSGLRQGARLVEICTVTLATLSQEQMVDLLKTSMTVTITIVPPHPDGAPRRGCNIPTCGFLLGGGEGDYENLSTPEELSRKHIKSRHNHVSRYDRSLSPPRSSNSSGYGTGSSSRSFTIDQQASQDYQEVSRGHQMDYVERQNQQTISSTSNSSNNNDYDRPADYEQAVEYTGTLSSTSSGHSSDPWTEHIEDQTNHDSPPPLPARSAQSAKRRGDLFQSSFHARGNATAVSHPSHLILNPNQPPPSSLTHPGGYVSSGFNSFPQTSLYPSSSPSPTSQIPSATTGLHIPNPIWSRPKHENDVTGDNANYAVPPPHPRPLHVTPPADSTNVNDNIAWRSERLNGNGRSCSLPSNTTRLGQEDNHSSTERLHPTRSEDELSASSGSPHTRRHVKRGNTTPLSASRNQSPRTVGIEARLRQAPTPRKNPHRNSANLGSSSLQEELFRLINPDYMSDSESTSCKETSDRPRAYSVSLGNPGSAASTSPGNHGGANSSLDRLSVKSGGSNSGSDKSLQSQISSAKSTPVSQGVSSSIQGSAQYRNYQPIPASVSCNANNNKHVSPTQPEVTEVVVLTARPATVISNSSANSSPATISDHKIEQKMSAPSEHAVSTLSHSTNVTTVTQERDTYMNNLNPLAKKNSLPCTKPSVDVFSNEQNGGLDVDQEWMSLVNTATKAIQKSGDILTTQGRTAPPITQTWQLQSVNRPLEDASGGDFEPSSLHDRVAQLERRLAAEQQRSEQLEDEVSQLRNENRKLQEDSRAAAQQLHQFTEWFFNTIEKS</sequence>
<evidence type="ECO:0000256" key="3">
    <source>
        <dbReference type="ARBA" id="ARBA00023054"/>
    </source>
</evidence>
<evidence type="ECO:0000256" key="4">
    <source>
        <dbReference type="SAM" id="MobiDB-lite"/>
    </source>
</evidence>
<keyword evidence="3" id="KW-0175">Coiled coil</keyword>
<feature type="compositionally biased region" description="Low complexity" evidence="4">
    <location>
        <begin position="507"/>
        <end position="522"/>
    </location>
</feature>
<feature type="compositionally biased region" description="Low complexity" evidence="4">
    <location>
        <begin position="538"/>
        <end position="549"/>
    </location>
</feature>
<evidence type="ECO:0000259" key="6">
    <source>
        <dbReference type="PROSITE" id="PS50106"/>
    </source>
</evidence>
<dbReference type="PANTHER" id="PTHR15711:SF22">
    <property type="entry name" value="RAP-GAP DOMAIN-CONTAINING PROTEIN"/>
    <property type="match status" value="1"/>
</dbReference>
<feature type="compositionally biased region" description="Low complexity" evidence="4">
    <location>
        <begin position="890"/>
        <end position="899"/>
    </location>
</feature>
<feature type="compositionally biased region" description="Polar residues" evidence="4">
    <location>
        <begin position="482"/>
        <end position="493"/>
    </location>
</feature>
<dbReference type="Gene3D" id="3.40.50.11210">
    <property type="entry name" value="Rap/Ran-GAP"/>
    <property type="match status" value="1"/>
</dbReference>
<reference evidence="7 8" key="1">
    <citation type="submission" date="2023-11" db="EMBL/GenBank/DDBJ databases">
        <title>Halocaridina rubra genome assembly.</title>
        <authorList>
            <person name="Smith C."/>
        </authorList>
    </citation>
    <scope>NUCLEOTIDE SEQUENCE [LARGE SCALE GENOMIC DNA]</scope>
    <source>
        <strain evidence="7">EP-1</strain>
        <tissue evidence="7">Whole</tissue>
    </source>
</reference>
<organism evidence="7 8">
    <name type="scientific">Halocaridina rubra</name>
    <name type="common">Hawaiian red shrimp</name>
    <dbReference type="NCBI Taxonomy" id="373956"/>
    <lineage>
        <taxon>Eukaryota</taxon>
        <taxon>Metazoa</taxon>
        <taxon>Ecdysozoa</taxon>
        <taxon>Arthropoda</taxon>
        <taxon>Crustacea</taxon>
        <taxon>Multicrustacea</taxon>
        <taxon>Malacostraca</taxon>
        <taxon>Eumalacostraca</taxon>
        <taxon>Eucarida</taxon>
        <taxon>Decapoda</taxon>
        <taxon>Pleocyemata</taxon>
        <taxon>Caridea</taxon>
        <taxon>Atyoidea</taxon>
        <taxon>Atyidae</taxon>
        <taxon>Halocaridina</taxon>
    </lineage>
</organism>
<dbReference type="GO" id="GO:0005737">
    <property type="term" value="C:cytoplasm"/>
    <property type="evidence" value="ECO:0007669"/>
    <property type="project" value="TreeGrafter"/>
</dbReference>
<dbReference type="PANTHER" id="PTHR15711">
    <property type="entry name" value="RAP GTPASE-ACTIVATING PROTEIN"/>
    <property type="match status" value="1"/>
</dbReference>
<dbReference type="InterPro" id="IPR035974">
    <property type="entry name" value="Rap/Ran-GAP_sf"/>
</dbReference>
<dbReference type="AlphaFoldDB" id="A0AAN8XR32"/>
<evidence type="ECO:0000256" key="2">
    <source>
        <dbReference type="ARBA" id="ARBA00022553"/>
    </source>
</evidence>
<name>A0AAN8XR32_HALRR</name>
<accession>A0AAN8XR32</accession>
<dbReference type="GO" id="GO:0051056">
    <property type="term" value="P:regulation of small GTPase mediated signal transduction"/>
    <property type="evidence" value="ECO:0007669"/>
    <property type="project" value="InterPro"/>
</dbReference>
<dbReference type="Gene3D" id="2.30.42.10">
    <property type="match status" value="1"/>
</dbReference>
<dbReference type="CDD" id="cd14686">
    <property type="entry name" value="bZIP"/>
    <property type="match status" value="1"/>
</dbReference>
<feature type="region of interest" description="Disordered" evidence="4">
    <location>
        <begin position="507"/>
        <end position="526"/>
    </location>
</feature>
<keyword evidence="1" id="KW-0343">GTPase activation</keyword>
<dbReference type="Proteomes" id="UP001381693">
    <property type="component" value="Unassembled WGS sequence"/>
</dbReference>
<feature type="domain" description="Rap-GAP" evidence="5">
    <location>
        <begin position="1"/>
        <end position="189"/>
    </location>
</feature>
<dbReference type="SUPFAM" id="SSF50156">
    <property type="entry name" value="PDZ domain-like"/>
    <property type="match status" value="1"/>
</dbReference>
<comment type="caution">
    <text evidence="7">The sequence shown here is derived from an EMBL/GenBank/DDBJ whole genome shotgun (WGS) entry which is preliminary data.</text>
</comment>
<feature type="compositionally biased region" description="Polar residues" evidence="4">
    <location>
        <begin position="838"/>
        <end position="861"/>
    </location>
</feature>
<feature type="compositionally biased region" description="Polar residues" evidence="4">
    <location>
        <begin position="878"/>
        <end position="889"/>
    </location>
</feature>
<feature type="compositionally biased region" description="Basic and acidic residues" evidence="4">
    <location>
        <begin position="552"/>
        <end position="561"/>
    </location>
</feature>
<evidence type="ECO:0000313" key="7">
    <source>
        <dbReference type="EMBL" id="KAK7086178.1"/>
    </source>
</evidence>
<feature type="compositionally biased region" description="Low complexity" evidence="4">
    <location>
        <begin position="631"/>
        <end position="650"/>
    </location>
</feature>
<feature type="region of interest" description="Disordered" evidence="4">
    <location>
        <begin position="599"/>
        <end position="804"/>
    </location>
</feature>
<feature type="region of interest" description="Disordered" evidence="4">
    <location>
        <begin position="437"/>
        <end position="496"/>
    </location>
</feature>
<feature type="compositionally biased region" description="Low complexity" evidence="4">
    <location>
        <begin position="461"/>
        <end position="481"/>
    </location>
</feature>
<dbReference type="PROSITE" id="PS50085">
    <property type="entry name" value="RAPGAP"/>
    <property type="match status" value="1"/>
</dbReference>
<feature type="compositionally biased region" description="Polar residues" evidence="4">
    <location>
        <begin position="973"/>
        <end position="984"/>
    </location>
</feature>
<feature type="domain" description="PDZ" evidence="6">
    <location>
        <begin position="334"/>
        <end position="398"/>
    </location>
</feature>
<protein>
    <submittedName>
        <fullName evidence="7">Signal-induced proliferation-associated 1-like protein 2</fullName>
    </submittedName>
</protein>
<evidence type="ECO:0000259" key="5">
    <source>
        <dbReference type="PROSITE" id="PS50085"/>
    </source>
</evidence>
<dbReference type="PROSITE" id="PS50106">
    <property type="entry name" value="PDZ"/>
    <property type="match status" value="1"/>
</dbReference>
<feature type="compositionally biased region" description="Low complexity" evidence="4">
    <location>
        <begin position="865"/>
        <end position="877"/>
    </location>
</feature>
<feature type="compositionally biased region" description="Basic and acidic residues" evidence="4">
    <location>
        <begin position="724"/>
        <end position="742"/>
    </location>
</feature>
<keyword evidence="2" id="KW-0597">Phosphoprotein</keyword>
<feature type="region of interest" description="Disordered" evidence="4">
    <location>
        <begin position="947"/>
        <end position="984"/>
    </location>
</feature>